<evidence type="ECO:0000256" key="1">
    <source>
        <dbReference type="SAM" id="MobiDB-lite"/>
    </source>
</evidence>
<reference evidence="2 3" key="1">
    <citation type="journal article" date="2020" name="Cell">
        <title>Large-Scale Comparative Analyses of Tick Genomes Elucidate Their Genetic Diversity and Vector Capacities.</title>
        <authorList>
            <consortium name="Tick Genome and Microbiome Consortium (TIGMIC)"/>
            <person name="Jia N."/>
            <person name="Wang J."/>
            <person name="Shi W."/>
            <person name="Du L."/>
            <person name="Sun Y."/>
            <person name="Zhan W."/>
            <person name="Jiang J.F."/>
            <person name="Wang Q."/>
            <person name="Zhang B."/>
            <person name="Ji P."/>
            <person name="Bell-Sakyi L."/>
            <person name="Cui X.M."/>
            <person name="Yuan T.T."/>
            <person name="Jiang B.G."/>
            <person name="Yang W.F."/>
            <person name="Lam T.T."/>
            <person name="Chang Q.C."/>
            <person name="Ding S.J."/>
            <person name="Wang X.J."/>
            <person name="Zhu J.G."/>
            <person name="Ruan X.D."/>
            <person name="Zhao L."/>
            <person name="Wei J.T."/>
            <person name="Ye R.Z."/>
            <person name="Que T.C."/>
            <person name="Du C.H."/>
            <person name="Zhou Y.H."/>
            <person name="Cheng J.X."/>
            <person name="Dai P.F."/>
            <person name="Guo W.B."/>
            <person name="Han X.H."/>
            <person name="Huang E.J."/>
            <person name="Li L.F."/>
            <person name="Wei W."/>
            <person name="Gao Y.C."/>
            <person name="Liu J.Z."/>
            <person name="Shao H.Z."/>
            <person name="Wang X."/>
            <person name="Wang C.C."/>
            <person name="Yang T.C."/>
            <person name="Huo Q.B."/>
            <person name="Li W."/>
            <person name="Chen H.Y."/>
            <person name="Chen S.E."/>
            <person name="Zhou L.G."/>
            <person name="Ni X.B."/>
            <person name="Tian J.H."/>
            <person name="Sheng Y."/>
            <person name="Liu T."/>
            <person name="Pan Y.S."/>
            <person name="Xia L.Y."/>
            <person name="Li J."/>
            <person name="Zhao F."/>
            <person name="Cao W.C."/>
        </authorList>
    </citation>
    <scope>NUCLEOTIDE SEQUENCE [LARGE SCALE GENOMIC DNA]</scope>
    <source>
        <strain evidence="2">HaeL-2018</strain>
    </source>
</reference>
<evidence type="ECO:0000313" key="3">
    <source>
        <dbReference type="Proteomes" id="UP000821853"/>
    </source>
</evidence>
<organism evidence="2 3">
    <name type="scientific">Haemaphysalis longicornis</name>
    <name type="common">Bush tick</name>
    <dbReference type="NCBI Taxonomy" id="44386"/>
    <lineage>
        <taxon>Eukaryota</taxon>
        <taxon>Metazoa</taxon>
        <taxon>Ecdysozoa</taxon>
        <taxon>Arthropoda</taxon>
        <taxon>Chelicerata</taxon>
        <taxon>Arachnida</taxon>
        <taxon>Acari</taxon>
        <taxon>Parasitiformes</taxon>
        <taxon>Ixodida</taxon>
        <taxon>Ixodoidea</taxon>
        <taxon>Ixodidae</taxon>
        <taxon>Haemaphysalinae</taxon>
        <taxon>Haemaphysalis</taxon>
    </lineage>
</organism>
<proteinExistence type="predicted"/>
<gene>
    <name evidence="2" type="ORF">HPB48_021066</name>
</gene>
<protein>
    <submittedName>
        <fullName evidence="2">Uncharacterized protein</fullName>
    </submittedName>
</protein>
<feature type="region of interest" description="Disordered" evidence="1">
    <location>
        <begin position="81"/>
        <end position="115"/>
    </location>
</feature>
<dbReference type="OrthoDB" id="6508477at2759"/>
<dbReference type="VEuPathDB" id="VectorBase:HLOH_043323"/>
<dbReference type="AlphaFoldDB" id="A0A9J6FHM6"/>
<keyword evidence="3" id="KW-1185">Reference proteome</keyword>
<dbReference type="EMBL" id="JABSTR010000003">
    <property type="protein sequence ID" value="KAH9365862.1"/>
    <property type="molecule type" value="Genomic_DNA"/>
</dbReference>
<evidence type="ECO:0000313" key="2">
    <source>
        <dbReference type="EMBL" id="KAH9365862.1"/>
    </source>
</evidence>
<accession>A0A9J6FHM6</accession>
<comment type="caution">
    <text evidence="2">The sequence shown here is derived from an EMBL/GenBank/DDBJ whole genome shotgun (WGS) entry which is preliminary data.</text>
</comment>
<dbReference type="Proteomes" id="UP000821853">
    <property type="component" value="Unassembled WGS sequence"/>
</dbReference>
<sequence>MIYYNRMRMTNAEQHELLRKIIHWQVLPPAPPLRVFFKAPAGCGKMFVTSRLPWTSLQPVQRTTGNNTAYNAFVIWRKHRKGGCGSGRNHGCTRLSSSLGRPPPPQGRRASAPAS</sequence>
<name>A0A9J6FHM6_HAELO</name>